<feature type="domain" description="RING-type" evidence="4">
    <location>
        <begin position="38"/>
        <end position="82"/>
    </location>
</feature>
<reference evidence="5" key="1">
    <citation type="submission" date="2023-06" db="EMBL/GenBank/DDBJ databases">
        <authorList>
            <person name="Delattre M."/>
        </authorList>
    </citation>
    <scope>NUCLEOTIDE SEQUENCE</scope>
    <source>
        <strain evidence="5">AF72</strain>
    </source>
</reference>
<evidence type="ECO:0000313" key="5">
    <source>
        <dbReference type="EMBL" id="CAJ0577206.1"/>
    </source>
</evidence>
<keyword evidence="1 3" id="KW-0863">Zinc-finger</keyword>
<keyword evidence="6" id="KW-1185">Reference proteome</keyword>
<name>A0AA36CZQ8_9BILA</name>
<feature type="non-terminal residue" evidence="5">
    <location>
        <position position="279"/>
    </location>
</feature>
<dbReference type="GO" id="GO:0008270">
    <property type="term" value="F:zinc ion binding"/>
    <property type="evidence" value="ECO:0007669"/>
    <property type="project" value="UniProtKB-KW"/>
</dbReference>
<dbReference type="SUPFAM" id="SSF57850">
    <property type="entry name" value="RING/U-box"/>
    <property type="match status" value="1"/>
</dbReference>
<organism evidence="5 6">
    <name type="scientific">Mesorhabditis spiculigera</name>
    <dbReference type="NCBI Taxonomy" id="96644"/>
    <lineage>
        <taxon>Eukaryota</taxon>
        <taxon>Metazoa</taxon>
        <taxon>Ecdysozoa</taxon>
        <taxon>Nematoda</taxon>
        <taxon>Chromadorea</taxon>
        <taxon>Rhabditida</taxon>
        <taxon>Rhabditina</taxon>
        <taxon>Rhabditomorpha</taxon>
        <taxon>Rhabditoidea</taxon>
        <taxon>Rhabditidae</taxon>
        <taxon>Mesorhabditinae</taxon>
        <taxon>Mesorhabditis</taxon>
    </lineage>
</organism>
<evidence type="ECO:0000256" key="1">
    <source>
        <dbReference type="ARBA" id="ARBA00022771"/>
    </source>
</evidence>
<dbReference type="PROSITE" id="PS50089">
    <property type="entry name" value="ZF_RING_2"/>
    <property type="match status" value="1"/>
</dbReference>
<protein>
    <recommendedName>
        <fullName evidence="4">RING-type domain-containing protein</fullName>
    </recommendedName>
</protein>
<proteinExistence type="predicted"/>
<dbReference type="EMBL" id="CATQJA010002648">
    <property type="protein sequence ID" value="CAJ0577206.1"/>
    <property type="molecule type" value="Genomic_DNA"/>
</dbReference>
<evidence type="ECO:0000256" key="2">
    <source>
        <dbReference type="ARBA" id="ARBA00022833"/>
    </source>
</evidence>
<dbReference type="AlphaFoldDB" id="A0AA36CZQ8"/>
<comment type="caution">
    <text evidence="5">The sequence shown here is derived from an EMBL/GenBank/DDBJ whole genome shotgun (WGS) entry which is preliminary data.</text>
</comment>
<dbReference type="Proteomes" id="UP001177023">
    <property type="component" value="Unassembled WGS sequence"/>
</dbReference>
<sequence length="279" mass="30507">MDAKKKTAWCLIEFLKQPGIAKSDEGYTFDGTPPILKCPDCKKRIVTLKTYVAVLLPCGHLTCSGCQTNKVDSASPAKCAVCGLGHATDISKGYSCFDAYIEKLLVHQYDMMEKDAATRVNSKPCEECRAAQPVERLYKCADCSKVICGMCCVDAHKAHGCAKYLAPALTELETATTTRIAAAGEVIDKNIRSLQTELSQSTTELFTSLALEITLIGRQTKYNDAADVVTRVDSAVAEVEKECQVYFPVLRKLTERVKQLKEGLTAKPDSTRSALIHIP</sequence>
<evidence type="ECO:0000256" key="3">
    <source>
        <dbReference type="PROSITE-ProRule" id="PRU00175"/>
    </source>
</evidence>
<gene>
    <name evidence="5" type="ORF">MSPICULIGERA_LOCUS15484</name>
</gene>
<keyword evidence="1 3" id="KW-0479">Metal-binding</keyword>
<evidence type="ECO:0000259" key="4">
    <source>
        <dbReference type="PROSITE" id="PS50089"/>
    </source>
</evidence>
<dbReference type="InterPro" id="IPR001841">
    <property type="entry name" value="Znf_RING"/>
</dbReference>
<keyword evidence="2" id="KW-0862">Zinc</keyword>
<accession>A0AA36CZQ8</accession>
<evidence type="ECO:0000313" key="6">
    <source>
        <dbReference type="Proteomes" id="UP001177023"/>
    </source>
</evidence>